<proteinExistence type="predicted"/>
<name>A0ABT9RJH6_9ACTN</name>
<evidence type="ECO:0000313" key="2">
    <source>
        <dbReference type="Proteomes" id="UP001230426"/>
    </source>
</evidence>
<dbReference type="EMBL" id="JAUSRB010000002">
    <property type="protein sequence ID" value="MDP9868987.1"/>
    <property type="molecule type" value="Genomic_DNA"/>
</dbReference>
<dbReference type="RefSeq" id="WP_306872401.1">
    <property type="nucleotide sequence ID" value="NZ_JAUSRB010000002.1"/>
</dbReference>
<gene>
    <name evidence="1" type="ORF">J2S55_008253</name>
</gene>
<accession>A0ABT9RJH6</accession>
<protein>
    <submittedName>
        <fullName evidence="1">Uncharacterized protein</fullName>
    </submittedName>
</protein>
<comment type="caution">
    <text evidence="1">The sequence shown here is derived from an EMBL/GenBank/DDBJ whole genome shotgun (WGS) entry which is preliminary data.</text>
</comment>
<sequence length="56" mass="5957">MAHYIADPNEAMLPLLMEHVTVALNPRQGLIAGARLIDVLAAEETAAPCWPASTTT</sequence>
<reference evidence="1 2" key="1">
    <citation type="submission" date="2023-07" db="EMBL/GenBank/DDBJ databases">
        <title>Sequencing the genomes of 1000 actinobacteria strains.</title>
        <authorList>
            <person name="Klenk H.-P."/>
        </authorList>
    </citation>
    <scope>NUCLEOTIDE SEQUENCE [LARGE SCALE GENOMIC DNA]</scope>
    <source>
        <strain evidence="1 2">DSM 44109</strain>
    </source>
</reference>
<keyword evidence="2" id="KW-1185">Reference proteome</keyword>
<evidence type="ECO:0000313" key="1">
    <source>
        <dbReference type="EMBL" id="MDP9868987.1"/>
    </source>
</evidence>
<dbReference type="Proteomes" id="UP001230426">
    <property type="component" value="Unassembled WGS sequence"/>
</dbReference>
<organism evidence="1 2">
    <name type="scientific">Streptosporangium brasiliense</name>
    <dbReference type="NCBI Taxonomy" id="47480"/>
    <lineage>
        <taxon>Bacteria</taxon>
        <taxon>Bacillati</taxon>
        <taxon>Actinomycetota</taxon>
        <taxon>Actinomycetes</taxon>
        <taxon>Streptosporangiales</taxon>
        <taxon>Streptosporangiaceae</taxon>
        <taxon>Streptosporangium</taxon>
    </lineage>
</organism>